<proteinExistence type="predicted"/>
<dbReference type="SUPFAM" id="SSF53474">
    <property type="entry name" value="alpha/beta-Hydrolases"/>
    <property type="match status" value="1"/>
</dbReference>
<sequence>MKTMRRIVADVKAAIQNNTELTPLLWQLICHSPQMPLWLPQKELLAKAETGSLKVFDQYFTQRELNFNYFIWGEGRRKIMLTHGWASKAADFIELINALLTMDDVQVIAFDAPGNGKSEGALSNLLLYVEAVKALLKHIGTPEVMIAHSLGAMANVIALNDLKVAPRQLISITPLIRVKENFKATMNSVGVPEEAQEAFFEDFRKRFDDHFSHFRLTTLYNFKGLPHFLAYDEEDHIAPFEYLQEFLSAHPDVKSKAYNGAGHDRILKNEEVIADVLSLLE</sequence>
<dbReference type="PANTHER" id="PTHR46438:SF11">
    <property type="entry name" value="LIPASE-RELATED"/>
    <property type="match status" value="1"/>
</dbReference>
<feature type="domain" description="AB hydrolase-1" evidence="1">
    <location>
        <begin position="81"/>
        <end position="273"/>
    </location>
</feature>
<comment type="caution">
    <text evidence="2">The sequence shown here is derived from an EMBL/GenBank/DDBJ whole genome shotgun (WGS) entry which is preliminary data.</text>
</comment>
<dbReference type="EMBL" id="JALJEJ010000001">
    <property type="protein sequence ID" value="MCJ8208280.1"/>
    <property type="molecule type" value="Genomic_DNA"/>
</dbReference>
<reference evidence="2" key="1">
    <citation type="submission" date="2022-04" db="EMBL/GenBank/DDBJ databases">
        <title>Mucilaginibacter sp. RS28 isolated from freshwater.</title>
        <authorList>
            <person name="Ko S.-R."/>
        </authorList>
    </citation>
    <scope>NUCLEOTIDE SEQUENCE</scope>
    <source>
        <strain evidence="2">RS28</strain>
    </source>
</reference>
<dbReference type="GO" id="GO:0016787">
    <property type="term" value="F:hydrolase activity"/>
    <property type="evidence" value="ECO:0007669"/>
    <property type="project" value="UniProtKB-KW"/>
</dbReference>
<dbReference type="RefSeq" id="WP_245128114.1">
    <property type="nucleotide sequence ID" value="NZ_JALJEJ010000001.1"/>
</dbReference>
<gene>
    <name evidence="2" type="ORF">MUY27_01080</name>
</gene>
<protein>
    <submittedName>
        <fullName evidence="2">Alpha/beta hydrolase</fullName>
    </submittedName>
</protein>
<evidence type="ECO:0000313" key="2">
    <source>
        <dbReference type="EMBL" id="MCJ8208280.1"/>
    </source>
</evidence>
<accession>A0A9X1X0T0</accession>
<dbReference type="PANTHER" id="PTHR46438">
    <property type="entry name" value="ALPHA/BETA-HYDROLASES SUPERFAMILY PROTEIN"/>
    <property type="match status" value="1"/>
</dbReference>
<dbReference type="InterPro" id="IPR000073">
    <property type="entry name" value="AB_hydrolase_1"/>
</dbReference>
<dbReference type="AlphaFoldDB" id="A0A9X1X0T0"/>
<keyword evidence="2" id="KW-0378">Hydrolase</keyword>
<organism evidence="2 3">
    <name type="scientific">Mucilaginibacter straminoryzae</name>
    <dbReference type="NCBI Taxonomy" id="2932774"/>
    <lineage>
        <taxon>Bacteria</taxon>
        <taxon>Pseudomonadati</taxon>
        <taxon>Bacteroidota</taxon>
        <taxon>Sphingobacteriia</taxon>
        <taxon>Sphingobacteriales</taxon>
        <taxon>Sphingobacteriaceae</taxon>
        <taxon>Mucilaginibacter</taxon>
    </lineage>
</organism>
<dbReference type="Proteomes" id="UP001139450">
    <property type="component" value="Unassembled WGS sequence"/>
</dbReference>
<evidence type="ECO:0000313" key="3">
    <source>
        <dbReference type="Proteomes" id="UP001139450"/>
    </source>
</evidence>
<dbReference type="InterPro" id="IPR029058">
    <property type="entry name" value="AB_hydrolase_fold"/>
</dbReference>
<dbReference type="Pfam" id="PF12697">
    <property type="entry name" value="Abhydrolase_6"/>
    <property type="match status" value="1"/>
</dbReference>
<name>A0A9X1X0T0_9SPHI</name>
<evidence type="ECO:0000259" key="1">
    <source>
        <dbReference type="Pfam" id="PF12697"/>
    </source>
</evidence>
<keyword evidence="3" id="KW-1185">Reference proteome</keyword>
<dbReference type="Gene3D" id="3.40.50.1820">
    <property type="entry name" value="alpha/beta hydrolase"/>
    <property type="match status" value="1"/>
</dbReference>